<organism evidence="3 4">
    <name type="scientific">Mesorhabditis spiculigera</name>
    <dbReference type="NCBI Taxonomy" id="96644"/>
    <lineage>
        <taxon>Eukaryota</taxon>
        <taxon>Metazoa</taxon>
        <taxon>Ecdysozoa</taxon>
        <taxon>Nematoda</taxon>
        <taxon>Chromadorea</taxon>
        <taxon>Rhabditida</taxon>
        <taxon>Rhabditina</taxon>
        <taxon>Rhabditomorpha</taxon>
        <taxon>Rhabditoidea</taxon>
        <taxon>Rhabditidae</taxon>
        <taxon>Mesorhabditinae</taxon>
        <taxon>Mesorhabditis</taxon>
    </lineage>
</organism>
<evidence type="ECO:0000313" key="3">
    <source>
        <dbReference type="EMBL" id="CAJ0587795.1"/>
    </source>
</evidence>
<feature type="domain" description="FANCI helical" evidence="2">
    <location>
        <begin position="606"/>
        <end position="828"/>
    </location>
</feature>
<dbReference type="InterPro" id="IPR029312">
    <property type="entry name" value="FANCI_HD2"/>
</dbReference>
<dbReference type="InterPro" id="IPR016024">
    <property type="entry name" value="ARM-type_fold"/>
</dbReference>
<feature type="compositionally biased region" description="Basic residues" evidence="1">
    <location>
        <begin position="1433"/>
        <end position="1443"/>
    </location>
</feature>
<feature type="non-terminal residue" evidence="3">
    <location>
        <position position="1443"/>
    </location>
</feature>
<protein>
    <recommendedName>
        <fullName evidence="2">FANCI helical domain-containing protein</fullName>
    </recommendedName>
</protein>
<feature type="compositionally biased region" description="Polar residues" evidence="1">
    <location>
        <begin position="1415"/>
        <end position="1430"/>
    </location>
</feature>
<feature type="compositionally biased region" description="Polar residues" evidence="1">
    <location>
        <begin position="1361"/>
        <end position="1382"/>
    </location>
</feature>
<comment type="caution">
    <text evidence="3">The sequence shown here is derived from an EMBL/GenBank/DDBJ whole genome shotgun (WGS) entry which is preliminary data.</text>
</comment>
<dbReference type="Pfam" id="PF14680">
    <property type="entry name" value="FANCI_HD2"/>
    <property type="match status" value="1"/>
</dbReference>
<dbReference type="SUPFAM" id="SSF48371">
    <property type="entry name" value="ARM repeat"/>
    <property type="match status" value="1"/>
</dbReference>
<dbReference type="PANTHER" id="PTHR21818">
    <property type="entry name" value="BC025462 PROTEIN"/>
    <property type="match status" value="1"/>
</dbReference>
<dbReference type="InterPro" id="IPR026171">
    <property type="entry name" value="FANCI"/>
</dbReference>
<sequence>MFSQSQVLRLTQLDTQVGGKAAPGAKTNVAAFIDEVITRANKLEDGDAAAKKKIVEAMKKMAEIPSRLVKVFAYMREEQMKIDRGLKLSKFTESWNVIAGLLDADSRATLQQQIFHELLEILEHNALSFPYFIALSNAILTEVKTMSAKPLSSVFESIDKRMLLDREVNKRWKEVFTALIVEVYKSQLQLTLDGTTLAAPLYVREKLTKWMQLAKHWSLFDAALAACRETGQSQIINECQQRFQAALRKAAADSRPPSTVPADETTAERAAPVVDRAVVVAASWRILMMTKSSQDDNKRTMAMLAQIVRAWRFDEVLSDEVFELVSIFASIAEEQQYLGKAMLGLLKTDCASTLRSEFGFLAAVQLCGIERLQKQATQEMKRIFSRIFKFDEATFDMGWLLVACGGTIAGDLKDLMKCLSNRMADKRICQMLVRGAVNLAYTLFECQPSHRVLICEGHATSVPEIWASATELLRETIIRSGDNLSSLILPLVSTIATYSNSSNSSAAVVLIDVLVKVVESCTVEVLNNFQQLEGVFDWVCRMRRDMAVSLVRCLLPVINQRVQLRNALFNSLKRELLNSASVASAVPLLLLLLRSISSRRATSLSQNEMSQSFATFSTQVLGKMGLTRSIDENLGLEIVGSLKRCLAQPAKTRAALYRGMSEVVARNGIIIGPCLELLISHARTLPEWNPADMIVSSKTVTEAKDALPQLIQAIEHLACSMMVSIETGASQAEAGGEILVEKAEAFLLGCLDKAVERDVHDLNVDKLSEWNVATTEGRANFLFAKLMMGVYDTMIEYAWRRLKTNPEDDDVDRLIGVVKRRNELSDVLAERLVRRKEEKTGAATQGATSADKVIPIDYAQVDTDVSGRTLSQILERVITMDDDKSDKLWAVRMDLLTWAISSSHKWSQKLGAGANTLHTATLRFSHIASIAKHLFIFYTGGDDKNSPKEWLREIPIYSPMRTEAIETYSNIIRYSLLKYRDKITENVVPIWGDDRNQSGEAGALCRHGNYLLRYSYVALMASDEKPDEAMVEANGRKKGLPEIEKQAKTLTALCSNLLDTANHFSKKSPQIFIRAYAEVLKKSHFENPHVIRDFLFAFCTAGLRLCCPAGMNSIRNWCTGVPDAIVAVHQGDDPDELYKALTRSSTIAFIDYAVMYVEKSMNAVRDLVAYTNEFISKDDWDAIFCEIAARSTAMTDILVKMMQLHTELSLAKEKITNLLTTFYNCFELAVKLLLDNSKSLKSEMVNWKCIGELGELVKGPLHSLLAQCDESVGDVEKDTAVATAAKIAKQRRDEGLYVKYARARESLQATILRLSVALDDERLDLQVKKNSIGSRDFRVDLKKFMAKAQRRSNEIEEAADTTANETDQTVATPQPSTSAQSNRGRKRVNQEEAETPNNDETPAPQPAKKDRKRGSQASAETTNSEETPSQPAKKGRKKKSSIL</sequence>
<accession>A0AA36GGW2</accession>
<keyword evidence="4" id="KW-1185">Reference proteome</keyword>
<evidence type="ECO:0000259" key="2">
    <source>
        <dbReference type="Pfam" id="PF14680"/>
    </source>
</evidence>
<name>A0AA36GGW2_9BILA</name>
<dbReference type="GO" id="GO:0070182">
    <property type="term" value="F:DNA polymerase binding"/>
    <property type="evidence" value="ECO:0007669"/>
    <property type="project" value="TreeGrafter"/>
</dbReference>
<evidence type="ECO:0000256" key="1">
    <source>
        <dbReference type="SAM" id="MobiDB-lite"/>
    </source>
</evidence>
<dbReference type="Proteomes" id="UP001177023">
    <property type="component" value="Unassembled WGS sequence"/>
</dbReference>
<dbReference type="GO" id="GO:0006281">
    <property type="term" value="P:DNA repair"/>
    <property type="evidence" value="ECO:0007669"/>
    <property type="project" value="InterPro"/>
</dbReference>
<proteinExistence type="predicted"/>
<evidence type="ECO:0000313" key="4">
    <source>
        <dbReference type="Proteomes" id="UP001177023"/>
    </source>
</evidence>
<reference evidence="3" key="1">
    <citation type="submission" date="2023-06" db="EMBL/GenBank/DDBJ databases">
        <authorList>
            <person name="Delattre M."/>
        </authorList>
    </citation>
    <scope>NUCLEOTIDE SEQUENCE</scope>
    <source>
        <strain evidence="3">AF72</strain>
    </source>
</reference>
<feature type="region of interest" description="Disordered" evidence="1">
    <location>
        <begin position="1350"/>
        <end position="1443"/>
    </location>
</feature>
<dbReference type="PANTHER" id="PTHR21818:SF0">
    <property type="entry name" value="FANCONI ANEMIA GROUP I PROTEIN"/>
    <property type="match status" value="1"/>
</dbReference>
<gene>
    <name evidence="3" type="ORF">MSPICULIGERA_LOCUS25749</name>
</gene>
<dbReference type="EMBL" id="CATQJA010002710">
    <property type="protein sequence ID" value="CAJ0587795.1"/>
    <property type="molecule type" value="Genomic_DNA"/>
</dbReference>